<name>A0A9X3LLC5_9CORY</name>
<dbReference type="GO" id="GO:0045926">
    <property type="term" value="P:negative regulation of growth"/>
    <property type="evidence" value="ECO:0007669"/>
    <property type="project" value="UniProtKB-ARBA"/>
</dbReference>
<dbReference type="InterPro" id="IPR002716">
    <property type="entry name" value="PIN_dom"/>
</dbReference>
<evidence type="ECO:0000256" key="5">
    <source>
        <dbReference type="ARBA" id="ARBA00022842"/>
    </source>
</evidence>
<organism evidence="8 9">
    <name type="scientific">Corynebacterium evansiae</name>
    <dbReference type="NCBI Taxonomy" id="2913499"/>
    <lineage>
        <taxon>Bacteria</taxon>
        <taxon>Bacillati</taxon>
        <taxon>Actinomycetota</taxon>
        <taxon>Actinomycetes</taxon>
        <taxon>Mycobacteriales</taxon>
        <taxon>Corynebacteriaceae</taxon>
        <taxon>Corynebacterium</taxon>
    </lineage>
</organism>
<sequence length="144" mass="15633">MIVPDVNVLINAFSSSAPRHKEAKEWLQKALSQRESVGILDVVATGFIRIMTNPRIFAVPLTPEQATGAINAVLASPNTVLLHPAGASWDIFDEMVRLHKLCGNDIPDAWIAAAVIADEATLISNDQGFARFSNLRWNSIGEGK</sequence>
<dbReference type="GO" id="GO:0090729">
    <property type="term" value="F:toxin activity"/>
    <property type="evidence" value="ECO:0007669"/>
    <property type="project" value="UniProtKB-KW"/>
</dbReference>
<keyword evidence="9" id="KW-1185">Reference proteome</keyword>
<feature type="binding site" evidence="6">
    <location>
        <position position="108"/>
    </location>
    <ligand>
        <name>Mg(2+)</name>
        <dbReference type="ChEBI" id="CHEBI:18420"/>
    </ligand>
</feature>
<evidence type="ECO:0000256" key="6">
    <source>
        <dbReference type="HAMAP-Rule" id="MF_00265"/>
    </source>
</evidence>
<keyword evidence="1 6" id="KW-1277">Toxin-antitoxin system</keyword>
<evidence type="ECO:0000256" key="2">
    <source>
        <dbReference type="ARBA" id="ARBA00022722"/>
    </source>
</evidence>
<dbReference type="Pfam" id="PF01850">
    <property type="entry name" value="PIN"/>
    <property type="match status" value="1"/>
</dbReference>
<comment type="function">
    <text evidence="6">Toxic component of a toxin-antitoxin (TA) system. An RNase.</text>
</comment>
<gene>
    <name evidence="6" type="primary">vapC</name>
    <name evidence="8" type="ORF">L8V00_08545</name>
</gene>
<comment type="cofactor">
    <cofactor evidence="6">
        <name>Mg(2+)</name>
        <dbReference type="ChEBI" id="CHEBI:18420"/>
    </cofactor>
</comment>
<dbReference type="Proteomes" id="UP001146469">
    <property type="component" value="Unassembled WGS sequence"/>
</dbReference>
<comment type="caution">
    <text evidence="8">The sequence shown here is derived from an EMBL/GenBank/DDBJ whole genome shotgun (WGS) entry which is preliminary data.</text>
</comment>
<dbReference type="InterPro" id="IPR006226">
    <property type="entry name" value="Mtu_PIN"/>
</dbReference>
<evidence type="ECO:0000256" key="1">
    <source>
        <dbReference type="ARBA" id="ARBA00022649"/>
    </source>
</evidence>
<dbReference type="Gene3D" id="3.40.50.1010">
    <property type="entry name" value="5'-nuclease"/>
    <property type="match status" value="1"/>
</dbReference>
<comment type="similarity">
    <text evidence="6">Belongs to the PINc/VapC protein family.</text>
</comment>
<evidence type="ECO:0000313" key="9">
    <source>
        <dbReference type="Proteomes" id="UP001146469"/>
    </source>
</evidence>
<dbReference type="AlphaFoldDB" id="A0A9X3LLC5"/>
<evidence type="ECO:0000313" key="8">
    <source>
        <dbReference type="EMBL" id="MCZ9290247.1"/>
    </source>
</evidence>
<evidence type="ECO:0000256" key="3">
    <source>
        <dbReference type="ARBA" id="ARBA00022723"/>
    </source>
</evidence>
<dbReference type="GO" id="GO:0000287">
    <property type="term" value="F:magnesium ion binding"/>
    <property type="evidence" value="ECO:0007669"/>
    <property type="project" value="UniProtKB-UniRule"/>
</dbReference>
<evidence type="ECO:0000256" key="4">
    <source>
        <dbReference type="ARBA" id="ARBA00022801"/>
    </source>
</evidence>
<keyword evidence="2 6" id="KW-0540">Nuclease</keyword>
<reference evidence="8" key="1">
    <citation type="submission" date="2022-02" db="EMBL/GenBank/DDBJ databases">
        <title>Corynebacterium sp. from urogenital microbiome.</title>
        <authorList>
            <person name="Cappelli E.A."/>
            <person name="Ribeiro T.G."/>
            <person name="Peixe L."/>
        </authorList>
    </citation>
    <scope>NUCLEOTIDE SEQUENCE</scope>
    <source>
        <strain evidence="8">C8Ua_174</strain>
    </source>
</reference>
<keyword evidence="6" id="KW-0800">Toxin</keyword>
<keyword evidence="4 6" id="KW-0378">Hydrolase</keyword>
<dbReference type="GO" id="GO:0004540">
    <property type="term" value="F:RNA nuclease activity"/>
    <property type="evidence" value="ECO:0007669"/>
    <property type="project" value="InterPro"/>
</dbReference>
<dbReference type="EC" id="3.1.-.-" evidence="6"/>
<dbReference type="InterPro" id="IPR029060">
    <property type="entry name" value="PIN-like_dom_sf"/>
</dbReference>
<feature type="domain" description="PIN" evidence="7">
    <location>
        <begin position="2"/>
        <end position="133"/>
    </location>
</feature>
<evidence type="ECO:0000259" key="7">
    <source>
        <dbReference type="Pfam" id="PF01850"/>
    </source>
</evidence>
<proteinExistence type="inferred from homology"/>
<feature type="binding site" evidence="6">
    <location>
        <position position="5"/>
    </location>
    <ligand>
        <name>Mg(2+)</name>
        <dbReference type="ChEBI" id="CHEBI:18420"/>
    </ligand>
</feature>
<keyword evidence="3 6" id="KW-0479">Metal-binding</keyword>
<dbReference type="EMBL" id="JAKMUT010000007">
    <property type="protein sequence ID" value="MCZ9290247.1"/>
    <property type="molecule type" value="Genomic_DNA"/>
</dbReference>
<dbReference type="GO" id="GO:0016788">
    <property type="term" value="F:hydrolase activity, acting on ester bonds"/>
    <property type="evidence" value="ECO:0007669"/>
    <property type="project" value="InterPro"/>
</dbReference>
<dbReference type="RefSeq" id="WP_269944752.1">
    <property type="nucleotide sequence ID" value="NZ_JAKMUT010000007.1"/>
</dbReference>
<protein>
    <recommendedName>
        <fullName evidence="6">Ribonuclease VapC</fullName>
        <shortName evidence="6">RNase VapC</shortName>
        <ecNumber evidence="6">3.1.-.-</ecNumber>
    </recommendedName>
    <alternativeName>
        <fullName evidence="6">Toxin VapC</fullName>
    </alternativeName>
</protein>
<dbReference type="SUPFAM" id="SSF88723">
    <property type="entry name" value="PIN domain-like"/>
    <property type="match status" value="1"/>
</dbReference>
<accession>A0A9X3LLC5</accession>
<keyword evidence="5 6" id="KW-0460">Magnesium</keyword>
<dbReference type="HAMAP" id="MF_00265">
    <property type="entry name" value="VapC_Nob1"/>
    <property type="match status" value="1"/>
</dbReference>
<dbReference type="InterPro" id="IPR022907">
    <property type="entry name" value="VapC_family"/>
</dbReference>
<dbReference type="NCBIfam" id="TIGR00028">
    <property type="entry name" value="Mtu_PIN_fam"/>
    <property type="match status" value="1"/>
</dbReference>